<reference evidence="1 2" key="1">
    <citation type="submission" date="2013-07" db="EMBL/GenBank/DDBJ databases">
        <title>Genome sequence of Salmonella bongori N268-08 - a rare clinical isolate.</title>
        <authorList>
            <person name="Marti R."/>
            <person name="Hagens S."/>
            <person name="Loessner M.J."/>
            <person name="Klumpp J."/>
        </authorList>
    </citation>
    <scope>NUCLEOTIDE SEQUENCE [LARGE SCALE GENOMIC DNA]</scope>
    <source>
        <strain evidence="1 2">N268-08</strain>
    </source>
</reference>
<dbReference type="EMBL" id="CP006608">
    <property type="protein sequence ID" value="AGR59447.1"/>
    <property type="molecule type" value="Genomic_DNA"/>
</dbReference>
<organism evidence="1 2">
    <name type="scientific">Salmonella bongori N268-08</name>
    <dbReference type="NCBI Taxonomy" id="1197719"/>
    <lineage>
        <taxon>Bacteria</taxon>
        <taxon>Pseudomonadati</taxon>
        <taxon>Pseudomonadota</taxon>
        <taxon>Gammaproteobacteria</taxon>
        <taxon>Enterobacterales</taxon>
        <taxon>Enterobacteriaceae</taxon>
        <taxon>Salmonella</taxon>
    </lineage>
</organism>
<dbReference type="HOGENOM" id="CLU_3204955_0_0_6"/>
<name>S5NGR2_SALBN</name>
<evidence type="ECO:0000313" key="2">
    <source>
        <dbReference type="Proteomes" id="UP000015042"/>
    </source>
</evidence>
<accession>S5NGR2</accession>
<proteinExistence type="predicted"/>
<gene>
    <name evidence="1" type="ORF">A464_2262</name>
</gene>
<dbReference type="PATRIC" id="fig|1197719.3.peg.2256"/>
<dbReference type="KEGG" id="sbz:A464_2262"/>
<sequence length="45" mass="5178">MACVISLTQAYFLYVIAPQLFNFHPVLTSLFHFCYTLSEGCYSTH</sequence>
<evidence type="ECO:0000313" key="1">
    <source>
        <dbReference type="EMBL" id="AGR59447.1"/>
    </source>
</evidence>
<protein>
    <submittedName>
        <fullName evidence="1">Uncharacterized protein</fullName>
    </submittedName>
</protein>
<dbReference type="AlphaFoldDB" id="S5NGR2"/>
<dbReference type="Proteomes" id="UP000015042">
    <property type="component" value="Chromosome"/>
</dbReference>